<evidence type="ECO:0000313" key="11">
    <source>
        <dbReference type="EMBL" id="KAK6537316.1"/>
    </source>
</evidence>
<gene>
    <name evidence="11" type="primary">FAEB-2_7</name>
    <name evidence="11" type="ORF">TWF694_011506</name>
</gene>
<keyword evidence="5 10" id="KW-0732">Signal</keyword>
<organism evidence="11 12">
    <name type="scientific">Orbilia ellipsospora</name>
    <dbReference type="NCBI Taxonomy" id="2528407"/>
    <lineage>
        <taxon>Eukaryota</taxon>
        <taxon>Fungi</taxon>
        <taxon>Dikarya</taxon>
        <taxon>Ascomycota</taxon>
        <taxon>Pezizomycotina</taxon>
        <taxon>Orbiliomycetes</taxon>
        <taxon>Orbiliales</taxon>
        <taxon>Orbiliaceae</taxon>
        <taxon>Orbilia</taxon>
    </lineage>
</organism>
<evidence type="ECO:0000313" key="12">
    <source>
        <dbReference type="Proteomes" id="UP001365542"/>
    </source>
</evidence>
<dbReference type="Gene3D" id="3.40.50.1820">
    <property type="entry name" value="alpha/beta hydrolase"/>
    <property type="match status" value="1"/>
</dbReference>
<keyword evidence="7" id="KW-0106">Calcium</keyword>
<sequence>MKVNTIAAPLSLVVPSVLATPQPVTFESKCADLTRSFTAPDTKVLIAKYVPKGTNITFPESANNTCPKFVVTLADICRLTLNVSTSETSSVIVESFMPKDWESKGKRFLMTGNGGLGGCVPYSDLAFGSSLGFATIGHNNGHAGDTGVPFYNRPQVVVDYVWRALYTAGKIGKRAVASFYTSNISKSYYMGCSSGGRQGMKAAQDFPEEYDGILSVAPAINYEGIQAAASRLFKITGKPGDATFLNLEQWIRVHKMVVDQCDWIDGVLDEVIEDPTKCIPRPEALLCETGQSWESHQCLTPTQVDTVRKFYEPVYGTNGEYIASRLQPLTREWIGFRFYYGGVASYLSEQWYQYAIFNDPTWSLTNNWTISTTEYTLKKNLHNVQTFNTNLTALKSHGTKLLHYHGTADCLISSENSYDYYNGVSRTMGLKSSQLDEFYRFFPISGMDHCYSGNGAWYLGGPVQYNTPGALDIDPNDSVLMKMVDWVEGGKAPEKLVGKKLVDGKVLGERGHCKYPAKTKYKGSGNPDLASSWTCENSQF</sequence>
<accession>A0AAV9X5P5</accession>
<comment type="caution">
    <text evidence="11">The sequence shown here is derived from an EMBL/GenBank/DDBJ whole genome shotgun (WGS) entry which is preliminary data.</text>
</comment>
<keyword evidence="12" id="KW-1185">Reference proteome</keyword>
<dbReference type="PANTHER" id="PTHR33938:SF15">
    <property type="entry name" value="FERULOYL ESTERASE B-RELATED"/>
    <property type="match status" value="1"/>
</dbReference>
<comment type="catalytic activity">
    <reaction evidence="9">
        <text>feruloyl-polysaccharide + H2O = ferulate + polysaccharide.</text>
        <dbReference type="EC" id="3.1.1.73"/>
    </reaction>
</comment>
<dbReference type="Proteomes" id="UP001365542">
    <property type="component" value="Unassembled WGS sequence"/>
</dbReference>
<reference evidence="11 12" key="1">
    <citation type="submission" date="2019-10" db="EMBL/GenBank/DDBJ databases">
        <authorList>
            <person name="Palmer J.M."/>
        </authorList>
    </citation>
    <scope>NUCLEOTIDE SEQUENCE [LARGE SCALE GENOMIC DNA]</scope>
    <source>
        <strain evidence="11 12">TWF694</strain>
    </source>
</reference>
<keyword evidence="4" id="KW-0479">Metal-binding</keyword>
<dbReference type="AlphaFoldDB" id="A0AAV9X5P5"/>
<evidence type="ECO:0000256" key="8">
    <source>
        <dbReference type="ARBA" id="ARBA00023157"/>
    </source>
</evidence>
<evidence type="ECO:0000256" key="7">
    <source>
        <dbReference type="ARBA" id="ARBA00022837"/>
    </source>
</evidence>
<dbReference type="EMBL" id="JAVHJO010000009">
    <property type="protein sequence ID" value="KAK6537316.1"/>
    <property type="molecule type" value="Genomic_DNA"/>
</dbReference>
<keyword evidence="3" id="KW-0119">Carbohydrate metabolism</keyword>
<keyword evidence="3" id="KW-0624">Polysaccharide degradation</keyword>
<dbReference type="InterPro" id="IPR011118">
    <property type="entry name" value="Tannase/feruloyl_esterase"/>
</dbReference>
<evidence type="ECO:0000256" key="2">
    <source>
        <dbReference type="ARBA" id="ARBA00022487"/>
    </source>
</evidence>
<protein>
    <recommendedName>
        <fullName evidence="10">Carboxylic ester hydrolase</fullName>
        <ecNumber evidence="10">3.1.1.-</ecNumber>
    </recommendedName>
</protein>
<evidence type="ECO:0000256" key="1">
    <source>
        <dbReference type="ARBA" id="ARBA00006249"/>
    </source>
</evidence>
<proteinExistence type="inferred from homology"/>
<dbReference type="EC" id="3.1.1.-" evidence="10"/>
<keyword evidence="3" id="KW-0858">Xylan degradation</keyword>
<feature type="chain" id="PRO_5043103868" description="Carboxylic ester hydrolase" evidence="10">
    <location>
        <begin position="20"/>
        <end position="540"/>
    </location>
</feature>
<keyword evidence="2" id="KW-0719">Serine esterase</keyword>
<evidence type="ECO:0000256" key="4">
    <source>
        <dbReference type="ARBA" id="ARBA00022723"/>
    </source>
</evidence>
<evidence type="ECO:0000256" key="10">
    <source>
        <dbReference type="RuleBase" id="RU361238"/>
    </source>
</evidence>
<feature type="signal peptide" evidence="10">
    <location>
        <begin position="1"/>
        <end position="19"/>
    </location>
</feature>
<comment type="similarity">
    <text evidence="1 10">Belongs to the tannase family.</text>
</comment>
<dbReference type="GO" id="GO:0045493">
    <property type="term" value="P:xylan catabolic process"/>
    <property type="evidence" value="ECO:0007669"/>
    <property type="project" value="UniProtKB-KW"/>
</dbReference>
<dbReference type="GO" id="GO:0046872">
    <property type="term" value="F:metal ion binding"/>
    <property type="evidence" value="ECO:0007669"/>
    <property type="project" value="UniProtKB-KW"/>
</dbReference>
<keyword evidence="6 10" id="KW-0378">Hydrolase</keyword>
<evidence type="ECO:0000256" key="6">
    <source>
        <dbReference type="ARBA" id="ARBA00022801"/>
    </source>
</evidence>
<evidence type="ECO:0000256" key="5">
    <source>
        <dbReference type="ARBA" id="ARBA00022729"/>
    </source>
</evidence>
<name>A0AAV9X5P5_9PEZI</name>
<dbReference type="PANTHER" id="PTHR33938">
    <property type="entry name" value="FERULOYL ESTERASE B-RELATED"/>
    <property type="match status" value="1"/>
</dbReference>
<dbReference type="GO" id="GO:0030600">
    <property type="term" value="F:feruloyl esterase activity"/>
    <property type="evidence" value="ECO:0007669"/>
    <property type="project" value="UniProtKB-EC"/>
</dbReference>
<dbReference type="InterPro" id="IPR029058">
    <property type="entry name" value="AB_hydrolase_fold"/>
</dbReference>
<evidence type="ECO:0000256" key="9">
    <source>
        <dbReference type="ARBA" id="ARBA00034075"/>
    </source>
</evidence>
<keyword evidence="8" id="KW-1015">Disulfide bond</keyword>
<dbReference type="Pfam" id="PF07519">
    <property type="entry name" value="Tannase"/>
    <property type="match status" value="1"/>
</dbReference>
<evidence type="ECO:0000256" key="3">
    <source>
        <dbReference type="ARBA" id="ARBA00022651"/>
    </source>
</evidence>
<dbReference type="SUPFAM" id="SSF53474">
    <property type="entry name" value="alpha/beta-Hydrolases"/>
    <property type="match status" value="1"/>
</dbReference>